<accession>A0AAV6YK42</accession>
<dbReference type="AlphaFoldDB" id="A0AAV6YK42"/>
<gene>
    <name evidence="1" type="ORF">GDO81_026303</name>
</gene>
<comment type="caution">
    <text evidence="1">The sequence shown here is derived from an EMBL/GenBank/DDBJ whole genome shotgun (WGS) entry which is preliminary data.</text>
</comment>
<evidence type="ECO:0000313" key="2">
    <source>
        <dbReference type="Proteomes" id="UP000824782"/>
    </source>
</evidence>
<organism evidence="1 2">
    <name type="scientific">Engystomops pustulosus</name>
    <name type="common">Tungara frog</name>
    <name type="synonym">Physalaemus pustulosus</name>
    <dbReference type="NCBI Taxonomy" id="76066"/>
    <lineage>
        <taxon>Eukaryota</taxon>
        <taxon>Metazoa</taxon>
        <taxon>Chordata</taxon>
        <taxon>Craniata</taxon>
        <taxon>Vertebrata</taxon>
        <taxon>Euteleostomi</taxon>
        <taxon>Amphibia</taxon>
        <taxon>Batrachia</taxon>
        <taxon>Anura</taxon>
        <taxon>Neobatrachia</taxon>
        <taxon>Hyloidea</taxon>
        <taxon>Leptodactylidae</taxon>
        <taxon>Leiuperinae</taxon>
        <taxon>Engystomops</taxon>
    </lineage>
</organism>
<reference evidence="1" key="1">
    <citation type="thesis" date="2020" institute="ProQuest LLC" country="789 East Eisenhower Parkway, Ann Arbor, MI, USA">
        <title>Comparative Genomics and Chromosome Evolution.</title>
        <authorList>
            <person name="Mudd A.B."/>
        </authorList>
    </citation>
    <scope>NUCLEOTIDE SEQUENCE</scope>
    <source>
        <strain evidence="1">237g6f4</strain>
        <tissue evidence="1">Blood</tissue>
    </source>
</reference>
<proteinExistence type="predicted"/>
<name>A0AAV6YK42_ENGPU</name>
<evidence type="ECO:0000313" key="1">
    <source>
        <dbReference type="EMBL" id="KAG8536463.1"/>
    </source>
</evidence>
<dbReference type="Proteomes" id="UP000824782">
    <property type="component" value="Unassembled WGS sequence"/>
</dbReference>
<sequence length="54" mass="6090">MFCKRWRHRPATLCRVSGGLAVLLIRHQPEGCRGTWTDRITGVSPASGSQVRQR</sequence>
<protein>
    <submittedName>
        <fullName evidence="1">Uncharacterized protein</fullName>
    </submittedName>
</protein>
<dbReference type="EMBL" id="WNYA01043132">
    <property type="protein sequence ID" value="KAG8536463.1"/>
    <property type="molecule type" value="Genomic_DNA"/>
</dbReference>
<keyword evidence="2" id="KW-1185">Reference proteome</keyword>